<dbReference type="SUPFAM" id="SSF53098">
    <property type="entry name" value="Ribonuclease H-like"/>
    <property type="match status" value="1"/>
</dbReference>
<evidence type="ECO:0000256" key="14">
    <source>
        <dbReference type="HAMAP-Rule" id="MF_00052"/>
    </source>
</evidence>
<evidence type="ECO:0000256" key="15">
    <source>
        <dbReference type="PROSITE-ProRule" id="PRU01319"/>
    </source>
</evidence>
<comment type="cofactor">
    <cofactor evidence="2">
        <name>Mg(2+)</name>
        <dbReference type="ChEBI" id="CHEBI:18420"/>
    </cofactor>
</comment>
<dbReference type="PANTHER" id="PTHR10954:SF18">
    <property type="entry name" value="RIBONUCLEASE HII"/>
    <property type="match status" value="1"/>
</dbReference>
<protein>
    <recommendedName>
        <fullName evidence="7 14">Ribonuclease HII</fullName>
        <shortName evidence="14">RNase HII</shortName>
        <ecNumber evidence="6 14">3.1.26.4</ecNumber>
    </recommendedName>
</protein>
<evidence type="ECO:0000313" key="18">
    <source>
        <dbReference type="EMBL" id="OZM58583.1"/>
    </source>
</evidence>
<feature type="binding site" evidence="14 15">
    <location>
        <position position="78"/>
    </location>
    <ligand>
        <name>a divalent metal cation</name>
        <dbReference type="ChEBI" id="CHEBI:60240"/>
    </ligand>
</feature>
<evidence type="ECO:0000256" key="16">
    <source>
        <dbReference type="RuleBase" id="RU003515"/>
    </source>
</evidence>
<dbReference type="CDD" id="cd07182">
    <property type="entry name" value="RNase_HII_bacteria_HII_like"/>
    <property type="match status" value="1"/>
</dbReference>
<dbReference type="InterPro" id="IPR024567">
    <property type="entry name" value="RNase_HII/HIII_dom"/>
</dbReference>
<dbReference type="GO" id="GO:0006298">
    <property type="term" value="P:mismatch repair"/>
    <property type="evidence" value="ECO:0007669"/>
    <property type="project" value="TreeGrafter"/>
</dbReference>
<comment type="subcellular location">
    <subcellularLocation>
        <location evidence="4 14">Cytoplasm</location>
    </subcellularLocation>
</comment>
<comment type="function">
    <text evidence="3 14 16">Endonuclease that specifically degrades the RNA of RNA-DNA hybrids.</text>
</comment>
<keyword evidence="10 14" id="KW-0479">Metal-binding</keyword>
<dbReference type="GO" id="GO:0030145">
    <property type="term" value="F:manganese ion binding"/>
    <property type="evidence" value="ECO:0007669"/>
    <property type="project" value="UniProtKB-UniRule"/>
</dbReference>
<dbReference type="InterPro" id="IPR012337">
    <property type="entry name" value="RNaseH-like_sf"/>
</dbReference>
<evidence type="ECO:0000256" key="2">
    <source>
        <dbReference type="ARBA" id="ARBA00001946"/>
    </source>
</evidence>
<evidence type="ECO:0000256" key="4">
    <source>
        <dbReference type="ARBA" id="ARBA00004496"/>
    </source>
</evidence>
<evidence type="ECO:0000256" key="1">
    <source>
        <dbReference type="ARBA" id="ARBA00000077"/>
    </source>
</evidence>
<gene>
    <name evidence="14" type="primary">rnhB</name>
    <name evidence="18" type="ORF">CIB95_03165</name>
</gene>
<comment type="caution">
    <text evidence="18">The sequence shown here is derived from an EMBL/GenBank/DDBJ whole genome shotgun (WGS) entry which is preliminary data.</text>
</comment>
<dbReference type="AlphaFoldDB" id="A0A263BXX3"/>
<dbReference type="GO" id="GO:0003723">
    <property type="term" value="F:RNA binding"/>
    <property type="evidence" value="ECO:0007669"/>
    <property type="project" value="UniProtKB-UniRule"/>
</dbReference>
<evidence type="ECO:0000256" key="13">
    <source>
        <dbReference type="ARBA" id="ARBA00023211"/>
    </source>
</evidence>
<dbReference type="EC" id="3.1.26.4" evidence="6 14"/>
<keyword evidence="8 14" id="KW-0963">Cytoplasm</keyword>
<dbReference type="GO" id="GO:0004523">
    <property type="term" value="F:RNA-DNA hybrid ribonuclease activity"/>
    <property type="evidence" value="ECO:0007669"/>
    <property type="project" value="UniProtKB-UniRule"/>
</dbReference>
<evidence type="ECO:0000256" key="10">
    <source>
        <dbReference type="ARBA" id="ARBA00022723"/>
    </source>
</evidence>
<feature type="binding site" evidence="14 15">
    <location>
        <position position="79"/>
    </location>
    <ligand>
        <name>a divalent metal cation</name>
        <dbReference type="ChEBI" id="CHEBI:60240"/>
    </ligand>
</feature>
<evidence type="ECO:0000256" key="6">
    <source>
        <dbReference type="ARBA" id="ARBA00012180"/>
    </source>
</evidence>
<dbReference type="Pfam" id="PF01351">
    <property type="entry name" value="RNase_HII"/>
    <property type="match status" value="1"/>
</dbReference>
<organism evidence="18 19">
    <name type="scientific">Lottiidibacillus patelloidae</name>
    <dbReference type="NCBI Taxonomy" id="2670334"/>
    <lineage>
        <taxon>Bacteria</taxon>
        <taxon>Bacillati</taxon>
        <taxon>Bacillota</taxon>
        <taxon>Bacilli</taxon>
        <taxon>Bacillales</taxon>
        <taxon>Bacillaceae</taxon>
        <taxon>Lottiidibacillus</taxon>
    </lineage>
</organism>
<dbReference type="HAMAP" id="MF_00052_B">
    <property type="entry name" value="RNase_HII_B"/>
    <property type="match status" value="1"/>
</dbReference>
<dbReference type="PROSITE" id="PS51975">
    <property type="entry name" value="RNASE_H_2"/>
    <property type="match status" value="1"/>
</dbReference>
<keyword evidence="11 14" id="KW-0255">Endonuclease</keyword>
<dbReference type="NCBIfam" id="NF000594">
    <property type="entry name" value="PRK00015.1-1"/>
    <property type="match status" value="1"/>
</dbReference>
<evidence type="ECO:0000256" key="9">
    <source>
        <dbReference type="ARBA" id="ARBA00022722"/>
    </source>
</evidence>
<reference evidence="18 19" key="2">
    <citation type="submission" date="2017-09" db="EMBL/GenBank/DDBJ databases">
        <title>Bacillus patelloidae sp. nov., isolated from the intestinal tract of a marine limpet.</title>
        <authorList>
            <person name="Liu R."/>
            <person name="Dong C."/>
            <person name="Shao Z."/>
        </authorList>
    </citation>
    <scope>NUCLEOTIDE SEQUENCE [LARGE SCALE GENOMIC DNA]</scope>
    <source>
        <strain evidence="18 19">SA5d-4</strain>
    </source>
</reference>
<evidence type="ECO:0000256" key="8">
    <source>
        <dbReference type="ARBA" id="ARBA00022490"/>
    </source>
</evidence>
<keyword evidence="9 14" id="KW-0540">Nuclease</keyword>
<dbReference type="GO" id="GO:0043137">
    <property type="term" value="P:DNA replication, removal of RNA primer"/>
    <property type="evidence" value="ECO:0007669"/>
    <property type="project" value="TreeGrafter"/>
</dbReference>
<name>A0A263BXX3_9BACI</name>
<feature type="binding site" evidence="14 15">
    <location>
        <position position="170"/>
    </location>
    <ligand>
        <name>a divalent metal cation</name>
        <dbReference type="ChEBI" id="CHEBI:60240"/>
    </ligand>
</feature>
<keyword evidence="19" id="KW-1185">Reference proteome</keyword>
<evidence type="ECO:0000256" key="5">
    <source>
        <dbReference type="ARBA" id="ARBA00007383"/>
    </source>
</evidence>
<dbReference type="Gene3D" id="3.30.420.10">
    <property type="entry name" value="Ribonuclease H-like superfamily/Ribonuclease H"/>
    <property type="match status" value="1"/>
</dbReference>
<dbReference type="GO" id="GO:0032299">
    <property type="term" value="C:ribonuclease H2 complex"/>
    <property type="evidence" value="ECO:0007669"/>
    <property type="project" value="TreeGrafter"/>
</dbReference>
<dbReference type="RefSeq" id="WP_094921682.1">
    <property type="nucleotide sequence ID" value="NZ_NPIA01000001.1"/>
</dbReference>
<evidence type="ECO:0000256" key="3">
    <source>
        <dbReference type="ARBA" id="ARBA00004065"/>
    </source>
</evidence>
<dbReference type="InterPro" id="IPR022898">
    <property type="entry name" value="RNase_HII"/>
</dbReference>
<comment type="catalytic activity">
    <reaction evidence="1 14 15 16">
        <text>Endonucleolytic cleavage to 5'-phosphomonoester.</text>
        <dbReference type="EC" id="3.1.26.4"/>
    </reaction>
</comment>
<evidence type="ECO:0000256" key="12">
    <source>
        <dbReference type="ARBA" id="ARBA00022801"/>
    </source>
</evidence>
<accession>A0A263BXX3</accession>
<dbReference type="PANTHER" id="PTHR10954">
    <property type="entry name" value="RIBONUCLEASE H2 SUBUNIT A"/>
    <property type="match status" value="1"/>
</dbReference>
<comment type="similarity">
    <text evidence="5 14 16">Belongs to the RNase HII family.</text>
</comment>
<dbReference type="InterPro" id="IPR036397">
    <property type="entry name" value="RNaseH_sf"/>
</dbReference>
<keyword evidence="13 14" id="KW-0464">Manganese</keyword>
<dbReference type="InterPro" id="IPR001352">
    <property type="entry name" value="RNase_HII/HIII"/>
</dbReference>
<comment type="cofactor">
    <cofactor evidence="14 15">
        <name>Mn(2+)</name>
        <dbReference type="ChEBI" id="CHEBI:29035"/>
    </cofactor>
    <cofactor evidence="14 15">
        <name>Mg(2+)</name>
        <dbReference type="ChEBI" id="CHEBI:18420"/>
    </cofactor>
    <text evidence="14 15">Manganese or magnesium. Binds 1 divalent metal ion per monomer in the absence of substrate. May bind a second metal ion after substrate binding.</text>
</comment>
<dbReference type="EMBL" id="NPIA01000001">
    <property type="protein sequence ID" value="OZM58583.1"/>
    <property type="molecule type" value="Genomic_DNA"/>
</dbReference>
<feature type="domain" description="RNase H type-2" evidence="17">
    <location>
        <begin position="72"/>
        <end position="257"/>
    </location>
</feature>
<dbReference type="FunFam" id="3.30.420.10:FF:000006">
    <property type="entry name" value="Ribonuclease HII"/>
    <property type="match status" value="1"/>
</dbReference>
<evidence type="ECO:0000256" key="11">
    <source>
        <dbReference type="ARBA" id="ARBA00022759"/>
    </source>
</evidence>
<evidence type="ECO:0000259" key="17">
    <source>
        <dbReference type="PROSITE" id="PS51975"/>
    </source>
</evidence>
<evidence type="ECO:0000313" key="19">
    <source>
        <dbReference type="Proteomes" id="UP000217083"/>
    </source>
</evidence>
<sequence length="257" mass="28886">MAKTIKEIEEILFSNNQLASSEELKNLENDQRKGVQNLIKRWKAKIERERLAKEKFLHMSRYEMELRENGISFIAGVDEVGRGPLAGPVVAASVILPEDFYLAGLNDSKAVSESNRDFFYEEITKNAVSFGIGIVTPEEIDKINIYEATKVAMTKAINDMNNEAEHLLIDAMTLPVQTPQTSIIKGDANSVSIAASSIIAKVTRDRIMEEIHEKYPQYGFKNNMGYGTKEHLDALKTYGVTSVHRKSFAPVRNQLMT</sequence>
<keyword evidence="12 14" id="KW-0378">Hydrolase</keyword>
<reference evidence="19" key="1">
    <citation type="submission" date="2017-08" db="EMBL/GenBank/DDBJ databases">
        <authorList>
            <person name="Huang Z."/>
        </authorList>
    </citation>
    <scope>NUCLEOTIDE SEQUENCE [LARGE SCALE GENOMIC DNA]</scope>
    <source>
        <strain evidence="19">SA5d-4</strain>
    </source>
</reference>
<dbReference type="NCBIfam" id="NF000595">
    <property type="entry name" value="PRK00015.1-3"/>
    <property type="match status" value="1"/>
</dbReference>
<dbReference type="GO" id="GO:0005737">
    <property type="term" value="C:cytoplasm"/>
    <property type="evidence" value="ECO:0007669"/>
    <property type="project" value="UniProtKB-SubCell"/>
</dbReference>
<evidence type="ECO:0000256" key="7">
    <source>
        <dbReference type="ARBA" id="ARBA00019179"/>
    </source>
</evidence>
<proteinExistence type="inferred from homology"/>
<dbReference type="Proteomes" id="UP000217083">
    <property type="component" value="Unassembled WGS sequence"/>
</dbReference>